<dbReference type="Proteomes" id="UP001458880">
    <property type="component" value="Unassembled WGS sequence"/>
</dbReference>
<proteinExistence type="predicted"/>
<dbReference type="EMBL" id="JASPKY010000106">
    <property type="protein sequence ID" value="KAK9737002.1"/>
    <property type="molecule type" value="Genomic_DNA"/>
</dbReference>
<keyword evidence="3" id="KW-1185">Reference proteome</keyword>
<evidence type="ECO:0000313" key="3">
    <source>
        <dbReference type="Proteomes" id="UP001458880"/>
    </source>
</evidence>
<dbReference type="AlphaFoldDB" id="A0AAW1LT72"/>
<organism evidence="2 3">
    <name type="scientific">Popillia japonica</name>
    <name type="common">Japanese beetle</name>
    <dbReference type="NCBI Taxonomy" id="7064"/>
    <lineage>
        <taxon>Eukaryota</taxon>
        <taxon>Metazoa</taxon>
        <taxon>Ecdysozoa</taxon>
        <taxon>Arthropoda</taxon>
        <taxon>Hexapoda</taxon>
        <taxon>Insecta</taxon>
        <taxon>Pterygota</taxon>
        <taxon>Neoptera</taxon>
        <taxon>Endopterygota</taxon>
        <taxon>Coleoptera</taxon>
        <taxon>Polyphaga</taxon>
        <taxon>Scarabaeiformia</taxon>
        <taxon>Scarabaeidae</taxon>
        <taxon>Rutelinae</taxon>
        <taxon>Popillia</taxon>
    </lineage>
</organism>
<name>A0AAW1LT72_POPJA</name>
<accession>A0AAW1LT72</accession>
<comment type="caution">
    <text evidence="2">The sequence shown here is derived from an EMBL/GenBank/DDBJ whole genome shotgun (WGS) entry which is preliminary data.</text>
</comment>
<feature type="region of interest" description="Disordered" evidence="1">
    <location>
        <begin position="63"/>
        <end position="110"/>
    </location>
</feature>
<feature type="compositionally biased region" description="Basic and acidic residues" evidence="1">
    <location>
        <begin position="83"/>
        <end position="98"/>
    </location>
</feature>
<reference evidence="2 3" key="1">
    <citation type="journal article" date="2024" name="BMC Genomics">
        <title>De novo assembly and annotation of Popillia japonica's genome with initial clues to its potential as an invasive pest.</title>
        <authorList>
            <person name="Cucini C."/>
            <person name="Boschi S."/>
            <person name="Funari R."/>
            <person name="Cardaioli E."/>
            <person name="Iannotti N."/>
            <person name="Marturano G."/>
            <person name="Paoli F."/>
            <person name="Bruttini M."/>
            <person name="Carapelli A."/>
            <person name="Frati F."/>
            <person name="Nardi F."/>
        </authorList>
    </citation>
    <scope>NUCLEOTIDE SEQUENCE [LARGE SCALE GENOMIC DNA]</scope>
    <source>
        <strain evidence="2">DMR45628</strain>
    </source>
</reference>
<evidence type="ECO:0000256" key="1">
    <source>
        <dbReference type="SAM" id="MobiDB-lite"/>
    </source>
</evidence>
<protein>
    <submittedName>
        <fullName evidence="2">Uncharacterized protein</fullName>
    </submittedName>
</protein>
<gene>
    <name evidence="2" type="ORF">QE152_g11075</name>
</gene>
<evidence type="ECO:0000313" key="2">
    <source>
        <dbReference type="EMBL" id="KAK9737002.1"/>
    </source>
</evidence>
<sequence length="110" mass="13019">MEETRNYPTNINEIEEYWEQLKNNIIKTANEVINTKVTKQTIEDDPRLIANIWKDYYHDILNGKEETHTNQTEDTLTEEEENEVKCPTETEVQEEIRSLRNNKAPEGLLP</sequence>